<dbReference type="HAMAP" id="MF_00675">
    <property type="entry name" value="UxaC"/>
    <property type="match status" value="1"/>
</dbReference>
<dbReference type="SUPFAM" id="SSF51556">
    <property type="entry name" value="Metallo-dependent hydrolases"/>
    <property type="match status" value="1"/>
</dbReference>
<dbReference type="NCBIfam" id="NF002794">
    <property type="entry name" value="PRK02925.1"/>
    <property type="match status" value="1"/>
</dbReference>
<dbReference type="EMBL" id="JABXJK010000060">
    <property type="protein sequence ID" value="MBA0973052.1"/>
    <property type="molecule type" value="Genomic_DNA"/>
</dbReference>
<reference evidence="8 9" key="1">
    <citation type="submission" date="2020-06" db="EMBL/GenBank/DDBJ databases">
        <title>Crossreactivity between MHC class I-restricted antigens from cancer cells and an enterococcal bacteriophage.</title>
        <authorList>
            <person name="Fluckiger A."/>
            <person name="Daillere R."/>
            <person name="Sassi M."/>
            <person name="Cattoir V."/>
            <person name="Kroemer G."/>
            <person name="Zitvogel L."/>
        </authorList>
    </citation>
    <scope>NUCLEOTIDE SEQUENCE [LARGE SCALE GENOMIC DNA]</scope>
    <source>
        <strain evidence="8 9">EG4</strain>
    </source>
</reference>
<evidence type="ECO:0000256" key="4">
    <source>
        <dbReference type="ARBA" id="ARBA00012546"/>
    </source>
</evidence>
<evidence type="ECO:0000313" key="8">
    <source>
        <dbReference type="EMBL" id="MBA0973052.1"/>
    </source>
</evidence>
<proteinExistence type="inferred from homology"/>
<evidence type="ECO:0000256" key="1">
    <source>
        <dbReference type="ARBA" id="ARBA00001165"/>
    </source>
</evidence>
<name>A0ABD4HNN4_ENTGA</name>
<dbReference type="PANTHER" id="PTHR30068:SF4">
    <property type="entry name" value="URONATE ISOMERASE"/>
    <property type="match status" value="1"/>
</dbReference>
<comment type="catalytic activity">
    <reaction evidence="7">
        <text>aldehydo-D-galacturonate = keto-D-tagaturonate</text>
        <dbReference type="Rhea" id="RHEA:27702"/>
        <dbReference type="ChEBI" id="CHEBI:12952"/>
        <dbReference type="ChEBI" id="CHEBI:17886"/>
    </reaction>
</comment>
<comment type="similarity">
    <text evidence="3 7">Belongs to the metallo-dependent hydrolases superfamily. Uronate isomerase family.</text>
</comment>
<dbReference type="InterPro" id="IPR032466">
    <property type="entry name" value="Metal_Hydrolase"/>
</dbReference>
<evidence type="ECO:0000313" key="9">
    <source>
        <dbReference type="Proteomes" id="UP000571857"/>
    </source>
</evidence>
<dbReference type="AlphaFoldDB" id="A0ABD4HNN4"/>
<dbReference type="Pfam" id="PF02614">
    <property type="entry name" value="UxaC"/>
    <property type="match status" value="1"/>
</dbReference>
<comment type="catalytic activity">
    <reaction evidence="1 7">
        <text>D-glucuronate = D-fructuronate</text>
        <dbReference type="Rhea" id="RHEA:13049"/>
        <dbReference type="ChEBI" id="CHEBI:58720"/>
        <dbReference type="ChEBI" id="CHEBI:59863"/>
        <dbReference type="EC" id="5.3.1.12"/>
    </reaction>
</comment>
<dbReference type="GO" id="GO:0008880">
    <property type="term" value="F:glucuronate isomerase activity"/>
    <property type="evidence" value="ECO:0007669"/>
    <property type="project" value="UniProtKB-UniRule"/>
</dbReference>
<dbReference type="PANTHER" id="PTHR30068">
    <property type="entry name" value="URONATE ISOMERASE"/>
    <property type="match status" value="1"/>
</dbReference>
<comment type="pathway">
    <text evidence="2 7">Carbohydrate metabolism; pentose and glucuronate interconversion.</text>
</comment>
<dbReference type="RefSeq" id="WP_176333452.1">
    <property type="nucleotide sequence ID" value="NZ_CAKOCH010000004.1"/>
</dbReference>
<dbReference type="Gene3D" id="3.20.20.140">
    <property type="entry name" value="Metal-dependent hydrolases"/>
    <property type="match status" value="1"/>
</dbReference>
<evidence type="ECO:0000256" key="3">
    <source>
        <dbReference type="ARBA" id="ARBA00008397"/>
    </source>
</evidence>
<evidence type="ECO:0000256" key="2">
    <source>
        <dbReference type="ARBA" id="ARBA00004892"/>
    </source>
</evidence>
<keyword evidence="6 7" id="KW-0413">Isomerase</keyword>
<gene>
    <name evidence="7 8" type="primary">uxaC</name>
    <name evidence="8" type="ORF">HWH42_10810</name>
</gene>
<dbReference type="Proteomes" id="UP000571857">
    <property type="component" value="Unassembled WGS sequence"/>
</dbReference>
<dbReference type="Gene3D" id="1.10.2020.10">
    <property type="entry name" value="uronate isomerase, domain 2, chain A"/>
    <property type="match status" value="1"/>
</dbReference>
<dbReference type="EC" id="5.3.1.12" evidence="4 7"/>
<evidence type="ECO:0000256" key="7">
    <source>
        <dbReference type="HAMAP-Rule" id="MF_00675"/>
    </source>
</evidence>
<evidence type="ECO:0000256" key="6">
    <source>
        <dbReference type="ARBA" id="ARBA00023235"/>
    </source>
</evidence>
<comment type="caution">
    <text evidence="8">The sequence shown here is derived from an EMBL/GenBank/DDBJ whole genome shotgun (WGS) entry which is preliminary data.</text>
</comment>
<sequence>MFIDDDFLLKNETAKQLYHEVAKRQPIIDYHCHLEPQLIAENFRFKSITELWLGGDHYKWRAMRANGVAEKYITGDADDWEKFYAWTQTVENLLGNPLHHWTHLELKEYFGITKLLTSETAAEIYEACNQFLANNEVSAQALIRHSNVKFVGTTDDILSDLQYHKQLKAETDFVVAPSFRPDPILNVHKEFAAYISKCQKIAKQKLVNYVDLKAFLLERVSYFHDAGCKSADHGFSEFLYQEASDEQIEGIYQKGLQGESIDREELAKWQGRIMTDLASEYAKRGWIMQIHFGALRNTNHKMFVDLGPDSGGDAIIDQGDLATNLNTFLDCLNTNDELPQTILYNLNPFYNELVAATCGNFQGNTQGLKSKLQFGAAWWFNDHYDGMINQMNVLATQGLLMNFVGMLTDSRSFISYPRHDYFRRILCQYIGEKVESGHYPKDEKILTKMVEGICYTNARDYFGLDR</sequence>
<organism evidence="8 9">
    <name type="scientific">Enterococcus gallinarum</name>
    <dbReference type="NCBI Taxonomy" id="1353"/>
    <lineage>
        <taxon>Bacteria</taxon>
        <taxon>Bacillati</taxon>
        <taxon>Bacillota</taxon>
        <taxon>Bacilli</taxon>
        <taxon>Lactobacillales</taxon>
        <taxon>Enterococcaceae</taxon>
        <taxon>Enterococcus</taxon>
    </lineage>
</organism>
<accession>A0ABD4HNN4</accession>
<evidence type="ECO:0000256" key="5">
    <source>
        <dbReference type="ARBA" id="ARBA00020555"/>
    </source>
</evidence>
<protein>
    <recommendedName>
        <fullName evidence="5 7">Uronate isomerase</fullName>
        <ecNumber evidence="4 7">5.3.1.12</ecNumber>
    </recommendedName>
    <alternativeName>
        <fullName evidence="7">Glucuronate isomerase</fullName>
    </alternativeName>
    <alternativeName>
        <fullName evidence="7">Uronic isomerase</fullName>
    </alternativeName>
</protein>
<dbReference type="InterPro" id="IPR003766">
    <property type="entry name" value="Uronate_isomerase"/>
</dbReference>